<name>A0ABD2MN28_9CUCU</name>
<accession>A0ABD2MN28</accession>
<feature type="compositionally biased region" description="Acidic residues" evidence="2">
    <location>
        <begin position="1018"/>
        <end position="1027"/>
    </location>
</feature>
<proteinExistence type="predicted"/>
<feature type="region of interest" description="Disordered" evidence="2">
    <location>
        <begin position="1309"/>
        <end position="1428"/>
    </location>
</feature>
<feature type="compositionally biased region" description="Polar residues" evidence="2">
    <location>
        <begin position="1175"/>
        <end position="1186"/>
    </location>
</feature>
<feature type="compositionally biased region" description="Polar residues" evidence="2">
    <location>
        <begin position="1331"/>
        <end position="1343"/>
    </location>
</feature>
<feature type="compositionally biased region" description="Basic and acidic residues" evidence="2">
    <location>
        <begin position="970"/>
        <end position="984"/>
    </location>
</feature>
<feature type="coiled-coil region" evidence="1">
    <location>
        <begin position="2503"/>
        <end position="2530"/>
    </location>
</feature>
<feature type="region of interest" description="Disordered" evidence="2">
    <location>
        <begin position="729"/>
        <end position="752"/>
    </location>
</feature>
<evidence type="ECO:0000313" key="3">
    <source>
        <dbReference type="EMBL" id="KAL3267813.1"/>
    </source>
</evidence>
<feature type="region of interest" description="Disordered" evidence="2">
    <location>
        <begin position="2229"/>
        <end position="2257"/>
    </location>
</feature>
<feature type="compositionally biased region" description="Polar residues" evidence="2">
    <location>
        <begin position="733"/>
        <end position="742"/>
    </location>
</feature>
<dbReference type="SUPFAM" id="SSF48371">
    <property type="entry name" value="ARM repeat"/>
    <property type="match status" value="1"/>
</dbReference>
<feature type="compositionally biased region" description="Polar residues" evidence="2">
    <location>
        <begin position="903"/>
        <end position="916"/>
    </location>
</feature>
<sequence>MTTEAKELSQDEQKSDTTYADVDKIVSSIEEDLLSDNPRAHTAGLEALQLVLLKCEISIPKSIYKLMAKCSGVDVKNLVTRQIQTIVTEALNDSSVSMDIFSVCDDGEDRNHVVGVLCEALKGLPSNILKKLLCDVIFPEMFNTNLDSNVRDTIIDVGFLLIDEFPITNLNSQEIKLFTTKVIERYSKVLENLREQNFCRWHDLWIFLVRFSAKHLHVAMDLANKLLRVVEFAFRNPSYEQRLKGYDCWKELIDNASLDMNHMCSNKQVKLLVTPLKAKFSKMEVVICKRFEIFLYFLEKLQYQSVLCLNEFLEFCFGISNSSLKNGQGKLVPSLWLKSVQVFLAILGDQTYLSAELNRTLFEGPIINENNINRFHQAIISAVIESSIILKQISMDSQKKINITTSLWEALFNILLKSSPEIQEKCFQLIFGSLNTLFKDSAEDIIYIGILAAFTQLLDSSIDYRLISDSLKLLLEFSLKILGEKEVSEEFFKQFSELVQICCSETHITEFLVEQLKKIELKMNEMEIYQIWNIVGSKLMEAPDNDLKTVSQFFLWPIHRLHKFEEQLSVEISSAWSKLFVQVTKKSASIGKGIINDVEKSFKSNPLLSSSIIHLISEIANVDIDFDQEVVNAILKLMSSIMALPLLAEDSAEKLYSLIFKCTNSIVAYAKDDIDSEVVNDICQCVEKLPVHQKNKNLLAKIMISNVDATTSKKLKTLMADLPEAGSHKKASEISSVSNPQEPVNGHSPGNLKRSIRMTQMVIGTPDLNSNKDKVNALQLFGKDVDTMTPLKVKGSLLQNQNALSPINRSKKIINSVKKYIPEPPTFEDQTCNFVMIDTEVKLQKDKLTEHQKEELRRRREDIPALYQDLSQSQTQSSISNDPCLNKDSVEHKASPEMESSKNDFSSVSFVENQELQDAKQEAPQPDDENIYKTDETDVKTENKSSRKSVGKTQKELLRIQMNIVGGDTFFKDLPSKRPRKTVEKSLTIRKKSKKSEPKQDDETDITGKDKTEVPEKESDENSNEDPVEPKIEENVQPATSSYQRPVEDMAPTIPSNLDDSQNSNNRKHKFIKPKKHITTPKSEKKKAILKDTPTAPSTKRKSKNADEERQTKKIKLDKIKTVDKNVSVTSTSGLASESDNVIEQKKSKPKIKTEHKKNIKSGIISGNIVSENLFDSQEGSSQKSAETPEVENKSTKIIGQTKRRPKEIMKKNKEKVRNIQTQLKLANLSNLSQSKKNKGAKLIFIREITNSKNPEKTKVSAAGLKRNKDKKSKNIAYTIESPPTSIDFTSLDLDIEKVQSINSSKFSALEDKSMSAIKHEKSPKRKRASSENSSCVSSTPSPKTDEKLISLNESTKMRRKTIVSASSDAINQKISNKSPSSTSSSQESSFSPIPKRKYLKKSLCSSNETSSPSSDIQLKKAKSPKKVMVDSMSPEIVGCLQENKDNVDDTLTQISSELPELEKTKKEISSEAPQMDSNIFQNQQVKSTKVIKEIYVIPIDDSSDENPPTETSNTHKILKKASIEGNTAPSPSSDKNTSLDQQMKPKRGRKKKIVDIVPIEDSPKKKWPLKKEAKSSLTSLLIEIQKKSEVEVVSSSSSIKMDPTQSEIPLNESSQITLNKEDVTENIDHAVIENIQEASKVIKARKKLKESPIKTAPPSPSRVTRSRASSLSPMITELSSSPRVEPNKGVKSLFTDSEDIIESSQDSLVENGSTSITNLSRIKIKQSPKAANSSLNNGREENMSISTNTDEVCEIIMPNNESNHEFDNSNCVNKSDTRMISQAETETCDSNYEPQPNVVGLDLPEKPELTDSEKLLSVTDTVSIESQISHEDEVIKNEFDVTAEEEVIPPNINDALERPSTPVSNLIEVEFIVTPDKSDRDDLPGSPVGNHTPILTKELLDNTLDISPISSQMTDENNENLENGIEAAIEKAMRDDEISESLKIDQVLNEQPSKHQIAKNLRSTKLLNMVNAESPISRKGTIKKTLSSPALTKSRYEKLFSFVNGNKDDGGKDNKKNDLLASSVSADNLLTFTREVPSPLAIPSSSILKRKLIDSEDSGSPYPKRKRVNFSYPCISSTKLFIRHKEELNTNYRPCFTRSLFGEDFEDDDDESEEEELISIPKYVEQIETEESLEITNSLLLCKKKPIYEQLIDCEESLEQLWKHLSRPMYAEVLKKVLRNKQINTVGDLARLNEVDINRLPFKQPRVKTVRKALKFYDDFVAEKSKKNAELETNTDTSSSGDSEDGLREQKKDHEEDKIEAEIEASKMEATQQCIDVKDEFSRILTKIKDKNIPLEEFGSTFLDLVDFLILFQNIPLEEFGSTFLDLVDESEIISLLKSVYNTDFRKFFNKTHWCNLTESIVQTGGISELFDIISDLAENNHIIADQLENIIQLRIKHNPLKDIISKRTLVDLRIGLEHCIDDGIFGRQDVIQKCIMPLIKSPSDIKSYFDTLTIVQINDLFIQRVQSSDLSVFFDQIREHYGNYTIAQCANKKDVLKICSKEELITTLEEQEDRVQTIKSMIDNISDQSKLVELYSYIGNLIPFKRRIDSHIEFLKIFRDIDDKP</sequence>
<feature type="region of interest" description="Disordered" evidence="2">
    <location>
        <begin position="1593"/>
        <end position="1614"/>
    </location>
</feature>
<evidence type="ECO:0000256" key="2">
    <source>
        <dbReference type="SAM" id="MobiDB-lite"/>
    </source>
</evidence>
<evidence type="ECO:0000313" key="4">
    <source>
        <dbReference type="Proteomes" id="UP001516400"/>
    </source>
</evidence>
<feature type="compositionally biased region" description="Low complexity" evidence="2">
    <location>
        <begin position="2233"/>
        <end position="2242"/>
    </location>
</feature>
<feature type="compositionally biased region" description="Polar residues" evidence="2">
    <location>
        <begin position="1525"/>
        <end position="1542"/>
    </location>
</feature>
<feature type="compositionally biased region" description="Polar residues" evidence="2">
    <location>
        <begin position="870"/>
        <end position="883"/>
    </location>
</feature>
<feature type="compositionally biased region" description="Polar residues" evidence="2">
    <location>
        <begin position="1130"/>
        <end position="1142"/>
    </location>
</feature>
<feature type="compositionally biased region" description="Basic residues" evidence="2">
    <location>
        <begin position="1148"/>
        <end position="1159"/>
    </location>
</feature>
<feature type="compositionally biased region" description="Basic and acidic residues" evidence="2">
    <location>
        <begin position="2246"/>
        <end position="2257"/>
    </location>
</feature>
<feature type="region of interest" description="Disordered" evidence="2">
    <location>
        <begin position="1175"/>
        <end position="1215"/>
    </location>
</feature>
<feature type="compositionally biased region" description="Polar residues" evidence="2">
    <location>
        <begin position="1054"/>
        <end position="1065"/>
    </location>
</feature>
<feature type="region of interest" description="Disordered" evidence="2">
    <location>
        <begin position="1255"/>
        <end position="1287"/>
    </location>
</feature>
<reference evidence="3 4" key="1">
    <citation type="journal article" date="2021" name="BMC Biol.">
        <title>Horizontally acquired antibacterial genes associated with adaptive radiation of ladybird beetles.</title>
        <authorList>
            <person name="Li H.S."/>
            <person name="Tang X.F."/>
            <person name="Huang Y.H."/>
            <person name="Xu Z.Y."/>
            <person name="Chen M.L."/>
            <person name="Du X.Y."/>
            <person name="Qiu B.Y."/>
            <person name="Chen P.T."/>
            <person name="Zhang W."/>
            <person name="Slipinski A."/>
            <person name="Escalona H.E."/>
            <person name="Waterhouse R.M."/>
            <person name="Zwick A."/>
            <person name="Pang H."/>
        </authorList>
    </citation>
    <scope>NUCLEOTIDE SEQUENCE [LARGE SCALE GENOMIC DNA]</scope>
    <source>
        <strain evidence="3">SYSU2018</strain>
    </source>
</reference>
<feature type="compositionally biased region" description="Low complexity" evidence="2">
    <location>
        <begin position="1376"/>
        <end position="1392"/>
    </location>
</feature>
<dbReference type="EMBL" id="JABFTP020000021">
    <property type="protein sequence ID" value="KAL3267813.1"/>
    <property type="molecule type" value="Genomic_DNA"/>
</dbReference>
<feature type="compositionally biased region" description="Basic and acidic residues" evidence="2">
    <location>
        <begin position="995"/>
        <end position="1017"/>
    </location>
</feature>
<feature type="compositionally biased region" description="Polar residues" evidence="2">
    <location>
        <begin position="1662"/>
        <end position="1683"/>
    </location>
</feature>
<feature type="compositionally biased region" description="Basic and acidic residues" evidence="2">
    <location>
        <begin position="888"/>
        <end position="902"/>
    </location>
</feature>
<keyword evidence="4" id="KW-1185">Reference proteome</keyword>
<feature type="compositionally biased region" description="Polar residues" evidence="2">
    <location>
        <begin position="1404"/>
        <end position="1417"/>
    </location>
</feature>
<dbReference type="InterPro" id="IPR016024">
    <property type="entry name" value="ARM-type_fold"/>
</dbReference>
<feature type="compositionally biased region" description="Basic and acidic residues" evidence="2">
    <location>
        <begin position="1104"/>
        <end position="1113"/>
    </location>
</feature>
<feature type="region of interest" description="Disordered" evidence="2">
    <location>
        <begin position="1500"/>
        <end position="1560"/>
    </location>
</feature>
<evidence type="ECO:0008006" key="5">
    <source>
        <dbReference type="Google" id="ProtNLM"/>
    </source>
</evidence>
<feature type="compositionally biased region" description="Polar residues" evidence="2">
    <location>
        <begin position="1506"/>
        <end position="1516"/>
    </location>
</feature>
<comment type="caution">
    <text evidence="3">The sequence shown here is derived from an EMBL/GenBank/DDBJ whole genome shotgun (WGS) entry which is preliminary data.</text>
</comment>
<feature type="compositionally biased region" description="Basic and acidic residues" evidence="2">
    <location>
        <begin position="1309"/>
        <end position="1321"/>
    </location>
</feature>
<keyword evidence="1" id="KW-0175">Coiled coil</keyword>
<feature type="compositionally biased region" description="Basic and acidic residues" evidence="2">
    <location>
        <begin position="930"/>
        <end position="945"/>
    </location>
</feature>
<feature type="compositionally biased region" description="Polar residues" evidence="2">
    <location>
        <begin position="1604"/>
        <end position="1614"/>
    </location>
</feature>
<feature type="region of interest" description="Disordered" evidence="2">
    <location>
        <begin position="870"/>
        <end position="1113"/>
    </location>
</feature>
<dbReference type="CDD" id="cd14267">
    <property type="entry name" value="Rif1_CTD_C-II_like"/>
    <property type="match status" value="1"/>
</dbReference>
<feature type="compositionally biased region" description="Polar residues" evidence="2">
    <location>
        <begin position="1364"/>
        <end position="1375"/>
    </location>
</feature>
<organism evidence="3 4">
    <name type="scientific">Cryptolaemus montrouzieri</name>
    <dbReference type="NCBI Taxonomy" id="559131"/>
    <lineage>
        <taxon>Eukaryota</taxon>
        <taxon>Metazoa</taxon>
        <taxon>Ecdysozoa</taxon>
        <taxon>Arthropoda</taxon>
        <taxon>Hexapoda</taxon>
        <taxon>Insecta</taxon>
        <taxon>Pterygota</taxon>
        <taxon>Neoptera</taxon>
        <taxon>Endopterygota</taxon>
        <taxon>Coleoptera</taxon>
        <taxon>Polyphaga</taxon>
        <taxon>Cucujiformia</taxon>
        <taxon>Coccinelloidea</taxon>
        <taxon>Coccinellidae</taxon>
        <taxon>Scymninae</taxon>
        <taxon>Scymnini</taxon>
        <taxon>Cryptolaemus</taxon>
    </lineage>
</organism>
<dbReference type="PANTHER" id="PTHR22928">
    <property type="entry name" value="TELOMERE-ASSOCIATED PROTEIN RIF1"/>
    <property type="match status" value="1"/>
</dbReference>
<protein>
    <recommendedName>
        <fullName evidence="5">Telomere-associated protein RIF1</fullName>
    </recommendedName>
</protein>
<dbReference type="PANTHER" id="PTHR22928:SF3">
    <property type="entry name" value="TELOMERE-ASSOCIATED PROTEIN RIF1"/>
    <property type="match status" value="1"/>
</dbReference>
<gene>
    <name evidence="3" type="ORF">HHI36_006945</name>
</gene>
<feature type="compositionally biased region" description="Basic residues" evidence="2">
    <location>
        <begin position="1066"/>
        <end position="1079"/>
    </location>
</feature>
<dbReference type="Proteomes" id="UP001516400">
    <property type="component" value="Unassembled WGS sequence"/>
</dbReference>
<feature type="region of interest" description="Disordered" evidence="2">
    <location>
        <begin position="1649"/>
        <end position="1690"/>
    </location>
</feature>
<evidence type="ECO:0000256" key="1">
    <source>
        <dbReference type="SAM" id="Coils"/>
    </source>
</evidence>
<feature type="region of interest" description="Disordered" evidence="2">
    <location>
        <begin position="1130"/>
        <end position="1159"/>
    </location>
</feature>